<protein>
    <submittedName>
        <fullName evidence="2">Uncharacterized protein</fullName>
    </submittedName>
</protein>
<sequence>MIEISLEQIIKIYSWIIASFIMIFIAAIAMFYQKKFGVKTFYYFYLIPIIFLFAVVINLYSFNKLESEYVEFIGVFISFIATYYLYRIMVGVK</sequence>
<reference evidence="2 3" key="1">
    <citation type="submission" date="2015-09" db="EMBL/GenBank/DDBJ databases">
        <title>A metagenomics-based metabolic model of nitrate-dependent anaerobic oxidation of methane by Methanoperedens-like archaea.</title>
        <authorList>
            <person name="Arshad A."/>
            <person name="Speth D.R."/>
            <person name="De Graaf R.M."/>
            <person name="Op Den Camp H.J."/>
            <person name="Jetten M.S."/>
            <person name="Welte C.U."/>
        </authorList>
    </citation>
    <scope>NUCLEOTIDE SEQUENCE [LARGE SCALE GENOMIC DNA]</scope>
</reference>
<proteinExistence type="predicted"/>
<evidence type="ECO:0000313" key="2">
    <source>
        <dbReference type="EMBL" id="KPQ41983.1"/>
    </source>
</evidence>
<dbReference type="AlphaFoldDB" id="A0A0P8DWI3"/>
<gene>
    <name evidence="2" type="ORF">MPEBLZ_03457</name>
</gene>
<feature type="transmembrane region" description="Helical" evidence="1">
    <location>
        <begin position="12"/>
        <end position="31"/>
    </location>
</feature>
<evidence type="ECO:0000313" key="3">
    <source>
        <dbReference type="Proteomes" id="UP000050360"/>
    </source>
</evidence>
<feature type="transmembrane region" description="Helical" evidence="1">
    <location>
        <begin position="43"/>
        <end position="63"/>
    </location>
</feature>
<keyword evidence="1" id="KW-0472">Membrane</keyword>
<dbReference type="EMBL" id="LKCM01000280">
    <property type="protein sequence ID" value="KPQ41983.1"/>
    <property type="molecule type" value="Genomic_DNA"/>
</dbReference>
<keyword evidence="1" id="KW-0812">Transmembrane</keyword>
<organism evidence="2 3">
    <name type="scientific">Candidatus Methanoperedens nitratireducens</name>
    <dbReference type="NCBI Taxonomy" id="1392998"/>
    <lineage>
        <taxon>Archaea</taxon>
        <taxon>Methanobacteriati</taxon>
        <taxon>Methanobacteriota</taxon>
        <taxon>Stenosarchaea group</taxon>
        <taxon>Methanomicrobia</taxon>
        <taxon>Methanosarcinales</taxon>
        <taxon>ANME-2 cluster</taxon>
        <taxon>Candidatus Methanoperedentaceae</taxon>
        <taxon>Candidatus Methanoperedens</taxon>
    </lineage>
</organism>
<comment type="caution">
    <text evidence="2">The sequence shown here is derived from an EMBL/GenBank/DDBJ whole genome shotgun (WGS) entry which is preliminary data.</text>
</comment>
<accession>A0A0P8DWI3</accession>
<dbReference type="Proteomes" id="UP000050360">
    <property type="component" value="Unassembled WGS sequence"/>
</dbReference>
<evidence type="ECO:0000256" key="1">
    <source>
        <dbReference type="SAM" id="Phobius"/>
    </source>
</evidence>
<feature type="transmembrane region" description="Helical" evidence="1">
    <location>
        <begin position="69"/>
        <end position="86"/>
    </location>
</feature>
<name>A0A0P8DWI3_9EURY</name>
<keyword evidence="1" id="KW-1133">Transmembrane helix</keyword>